<name>A0A8J6UBM7_9FLAO</name>
<reference evidence="8" key="1">
    <citation type="journal article" date="2013" name="Int. J. Syst. Evol. Microbiol.">
        <title>Aestuariibaculum suncheonense gen. nov., sp. nov., a marine bacterium of the family Flavobacteriaceae isolated from a tidal flat and emended descriptions of the genera Gaetbulibacter and Tamlana.</title>
        <authorList>
            <person name="Jeong S.H."/>
            <person name="Park M.S."/>
            <person name="Jin H.M."/>
            <person name="Lee K."/>
            <person name="Park W."/>
            <person name="Jeon C.O."/>
        </authorList>
    </citation>
    <scope>NUCLEOTIDE SEQUENCE</scope>
    <source>
        <strain evidence="8">SC17</strain>
    </source>
</reference>
<feature type="domain" description="Peptidase S8/S53" evidence="6">
    <location>
        <begin position="563"/>
        <end position="682"/>
    </location>
</feature>
<evidence type="ECO:0000256" key="4">
    <source>
        <dbReference type="ARBA" id="ARBA00022825"/>
    </source>
</evidence>
<proteinExistence type="predicted"/>
<feature type="domain" description="Secretion system C-terminal sorting" evidence="7">
    <location>
        <begin position="1493"/>
        <end position="1558"/>
    </location>
</feature>
<comment type="caution">
    <text evidence="8">The sequence shown here is derived from an EMBL/GenBank/DDBJ whole genome shotgun (WGS) entry which is preliminary data.</text>
</comment>
<dbReference type="InterPro" id="IPR000209">
    <property type="entry name" value="Peptidase_S8/S53_dom"/>
</dbReference>
<dbReference type="PROSITE" id="PS00138">
    <property type="entry name" value="SUBTILASE_SER"/>
    <property type="match status" value="1"/>
</dbReference>
<gene>
    <name evidence="8" type="ORF">ICJ84_11370</name>
</gene>
<dbReference type="InterPro" id="IPR036852">
    <property type="entry name" value="Peptidase_S8/S53_dom_sf"/>
</dbReference>
<dbReference type="InterPro" id="IPR023828">
    <property type="entry name" value="Peptidase_S8_Ser-AS"/>
</dbReference>
<evidence type="ECO:0000259" key="7">
    <source>
        <dbReference type="Pfam" id="PF18962"/>
    </source>
</evidence>
<evidence type="ECO:0000313" key="8">
    <source>
        <dbReference type="EMBL" id="MBD0836040.1"/>
    </source>
</evidence>
<evidence type="ECO:0000259" key="6">
    <source>
        <dbReference type="Pfam" id="PF00082"/>
    </source>
</evidence>
<organism evidence="8 9">
    <name type="scientific">Aestuariibaculum suncheonense</name>
    <dbReference type="NCBI Taxonomy" id="1028745"/>
    <lineage>
        <taxon>Bacteria</taxon>
        <taxon>Pseudomonadati</taxon>
        <taxon>Bacteroidota</taxon>
        <taxon>Flavobacteriia</taxon>
        <taxon>Flavobacteriales</taxon>
        <taxon>Flavobacteriaceae</taxon>
    </lineage>
</organism>
<evidence type="ECO:0000256" key="5">
    <source>
        <dbReference type="SAM" id="SignalP"/>
    </source>
</evidence>
<dbReference type="GO" id="GO:0004252">
    <property type="term" value="F:serine-type endopeptidase activity"/>
    <property type="evidence" value="ECO:0007669"/>
    <property type="project" value="InterPro"/>
</dbReference>
<feature type="chain" id="PRO_5035232590" evidence="5">
    <location>
        <begin position="27"/>
        <end position="1568"/>
    </location>
</feature>
<dbReference type="RefSeq" id="WP_188216535.1">
    <property type="nucleotide sequence ID" value="NZ_BAABGH010000007.1"/>
</dbReference>
<keyword evidence="3" id="KW-0378">Hydrolase</keyword>
<keyword evidence="1" id="KW-0645">Protease</keyword>
<dbReference type="Proteomes" id="UP000602057">
    <property type="component" value="Unassembled WGS sequence"/>
</dbReference>
<dbReference type="EMBL" id="JACVXC010000004">
    <property type="protein sequence ID" value="MBD0836040.1"/>
    <property type="molecule type" value="Genomic_DNA"/>
</dbReference>
<keyword evidence="2 5" id="KW-0732">Signal</keyword>
<dbReference type="SUPFAM" id="SSF52743">
    <property type="entry name" value="Subtilisin-like"/>
    <property type="match status" value="1"/>
</dbReference>
<keyword evidence="4" id="KW-0720">Serine protease</keyword>
<evidence type="ECO:0000313" key="9">
    <source>
        <dbReference type="Proteomes" id="UP000602057"/>
    </source>
</evidence>
<evidence type="ECO:0000256" key="1">
    <source>
        <dbReference type="ARBA" id="ARBA00022670"/>
    </source>
</evidence>
<reference evidence="8" key="2">
    <citation type="submission" date="2020-09" db="EMBL/GenBank/DDBJ databases">
        <authorList>
            <person name="Wu Z."/>
        </authorList>
    </citation>
    <scope>NUCLEOTIDE SEQUENCE</scope>
    <source>
        <strain evidence="8">SC17</strain>
    </source>
</reference>
<dbReference type="Gene3D" id="3.40.50.200">
    <property type="entry name" value="Peptidase S8/S53 domain"/>
    <property type="match status" value="1"/>
</dbReference>
<keyword evidence="9" id="KW-1185">Reference proteome</keyword>
<evidence type="ECO:0000256" key="2">
    <source>
        <dbReference type="ARBA" id="ARBA00022729"/>
    </source>
</evidence>
<dbReference type="GO" id="GO:0006508">
    <property type="term" value="P:proteolysis"/>
    <property type="evidence" value="ECO:0007669"/>
    <property type="project" value="UniProtKB-KW"/>
</dbReference>
<sequence length="1568" mass="171033">MKKKYLPQDFILSCLIVFFISFSAFAQKNKDITPVVECVKDLTNGLYQATFSYYNPTNKEVVIDESGSIIKTNNGKKVAKGLNRFKPGRVEKVFTKEFGPHDYVEWTIISNGNSHTVIANANSSKCELDDGIVFPVIGNNGKSYDIIGQELSALCDNVAGETPSDIIFKFEEGKVLVEIVPKAFQMQAVLNLLQGAPFNIPASDFLLDIPEFLNLAAIDVFFNPADLCALNNYGDIINFARPAFPAYNNSAGFQEGERIVTQGDAAQTSNLVRQSFRIIQSDGTILPVNGTGVKIGVLSDSYDMALGVPQYAALDVGNDELPEGIEVLEDNKYKSSDEGRAMMQIIYDVAPGAAMAFHTATASPRQFEVGFNALKDAGCDIIVDDITFITEPFFGMGRISQEIQQYVSEPGNFHYTSAGNLANKAYQATFNSSPTTPVTNFIPSGTPTVAHVFGANTDGSPDYLQKISVVPGTYLIVLQWKEDLASQENQLGADNDLDIYIVDDAGRLLVGNNRENVNGDPTEIIVFRATGTGDANILITSANGPTNVPFRYIAFRTTADDGTDNGLSFPEYFGNGAPTVSGHAMNPESVTVGAVDYRYAENPVAEYFSSYGGLLKDGVNLEIDMYAPDGGNTASTTIGRDSTCDTCDTDTALNFYGTSAAAPHAAAAMALLKSALPYWYPDGAGASTYSNSDALSTFKNTGVNFTALDGSAGQFLNTVNAFKSIAAQTARITSLTILSGNVGVEPITLSIIGEFFPSPSQEPYPAKVYFDGQEITDIQEISENEIVVTIPEFTGNPELKIYTAPKPGTEGNGGFSEPVKILPDGKYLINIVPNNEVFEYGQDISLSYYVQGLPLEDIQDPSLSYPEIMAALGFPEVVLSSAADEKLALGEYPIVFDYAIKPSFAEAMSPELSEKYQVNFISGYLDAEIGKVGYLTITKKDLVITPKDVVYTYGDAISIDFNYQFNPSGMSDEDGFRLLIDETHATDFKDGIPSKFQAVVNKFQAVVNDYDVSFLEGGSWSASERTIQNKFQAVVNGMNIISLSNENITNYISAKEDFDNGTTNKFQAVVNKFQAVVNAEDLFTGNVELGIENKFQAVVNKFQAVVNSDDPEHPFKDYAQMFTVIDAEDAPPEDGSDDERAISKIYALNMLTGIDVTPTVNDKHYVYPGAFLNAMAANFNIVYEAGNVIINPKDLQVSTENLTIAYGDILTENMLLALTTFDGWAFEGDAMESVETVFPDGVPFYFVKDNEEFELSELNALGNYQIKVRNPKNYNVISAYNDVYGTLTISPATLNVVILPEDSVVLQGAIPDLTFEFSGFVADDTESSVFPQGVPYYFIDDNGTKFYDTNIPGSYYLKLEDIENYTIIANTAHIFINPSDSSRKVRTYADCVAYNPNEIGDLKYTVIYRYENDNDYPVYVNEGEDNKLTGAAYSGELPTVFMPGAGTFEIKFDGSQLVWSLTTYDGTQKSSVSSASTSESGKCDAKLDGAYAIYPNPVSTLLTIEQNIFESNASVLVINMYGFVVIDAGVFEQPLSTKQIDMSALPTGLYIVRISSEIEVRTYNILKE</sequence>
<feature type="signal peptide" evidence="5">
    <location>
        <begin position="1"/>
        <end position="26"/>
    </location>
</feature>
<protein>
    <submittedName>
        <fullName evidence="8">S8 family serine peptidase</fullName>
    </submittedName>
</protein>
<dbReference type="Pfam" id="PF18962">
    <property type="entry name" value="Por_Secre_tail"/>
    <property type="match status" value="1"/>
</dbReference>
<dbReference type="NCBIfam" id="TIGR04183">
    <property type="entry name" value="Por_Secre_tail"/>
    <property type="match status" value="1"/>
</dbReference>
<accession>A0A8J6UBM7</accession>
<dbReference type="InterPro" id="IPR026444">
    <property type="entry name" value="Secre_tail"/>
</dbReference>
<dbReference type="Pfam" id="PF00082">
    <property type="entry name" value="Peptidase_S8"/>
    <property type="match status" value="1"/>
</dbReference>
<evidence type="ECO:0000256" key="3">
    <source>
        <dbReference type="ARBA" id="ARBA00022801"/>
    </source>
</evidence>